<dbReference type="NCBIfam" id="TIGR00010">
    <property type="entry name" value="YchF/TatD family DNA exonuclease"/>
    <property type="match status" value="1"/>
</dbReference>
<evidence type="ECO:0000313" key="5">
    <source>
        <dbReference type="Proteomes" id="UP000178771"/>
    </source>
</evidence>
<dbReference type="EMBL" id="MEVH01000015">
    <property type="protein sequence ID" value="OGC51680.1"/>
    <property type="molecule type" value="Genomic_DNA"/>
</dbReference>
<sequence length="267" mass="30107">MLIDTHAHLADPKLESNLAEIIKDAENSGVQKIISVGCSVSEAKKSIKISMRYPNVYATAGLYPFDPIKEQNIPISKRLDDIYNMSAHPKVKAIGECGLDFSTPAPWEAPRDTFSQEELFRLQIEIARKRNLPVSIHSRRASASTIRILKDEIKKSPFKAVWHCFSEKWETAEPALKIGLMFSFTGIITYHNAKGVLETVRKVPLKNIMLETDSPLLVPQTAKDKEIKINEPKYARITAQKIAQIKEISELEVEKITSKNAMEFFGL</sequence>
<dbReference type="Proteomes" id="UP000178771">
    <property type="component" value="Unassembled WGS sequence"/>
</dbReference>
<dbReference type="SUPFAM" id="SSF51556">
    <property type="entry name" value="Metallo-dependent hydrolases"/>
    <property type="match status" value="1"/>
</dbReference>
<evidence type="ECO:0000256" key="3">
    <source>
        <dbReference type="PIRSR" id="PIRSR005902-1"/>
    </source>
</evidence>
<feature type="binding site" evidence="3">
    <location>
        <position position="213"/>
    </location>
    <ligand>
        <name>a divalent metal cation</name>
        <dbReference type="ChEBI" id="CHEBI:60240"/>
        <label>1</label>
    </ligand>
</feature>
<dbReference type="PANTHER" id="PTHR46124">
    <property type="entry name" value="D-AMINOACYL-TRNA DEACYLASE"/>
    <property type="match status" value="1"/>
</dbReference>
<keyword evidence="1 3" id="KW-0479">Metal-binding</keyword>
<dbReference type="STRING" id="1802624.A2982_03340"/>
<accession>A0A1F4V3P2</accession>
<dbReference type="InterPro" id="IPR015991">
    <property type="entry name" value="TatD/YcfH-like"/>
</dbReference>
<dbReference type="Gene3D" id="3.20.20.140">
    <property type="entry name" value="Metal-dependent hydrolases"/>
    <property type="match status" value="1"/>
</dbReference>
<dbReference type="InterPro" id="IPR032466">
    <property type="entry name" value="Metal_Hydrolase"/>
</dbReference>
<dbReference type="GO" id="GO:0004536">
    <property type="term" value="F:DNA nuclease activity"/>
    <property type="evidence" value="ECO:0007669"/>
    <property type="project" value="InterPro"/>
</dbReference>
<comment type="caution">
    <text evidence="4">The sequence shown here is derived from an EMBL/GenBank/DDBJ whole genome shotgun (WGS) entry which is preliminary data.</text>
</comment>
<dbReference type="AlphaFoldDB" id="A0A1F4V3P2"/>
<evidence type="ECO:0000256" key="1">
    <source>
        <dbReference type="ARBA" id="ARBA00022723"/>
    </source>
</evidence>
<evidence type="ECO:0000313" key="4">
    <source>
        <dbReference type="EMBL" id="OGC51680.1"/>
    </source>
</evidence>
<dbReference type="PANTHER" id="PTHR46124:SF2">
    <property type="entry name" value="D-AMINOACYL-TRNA DEACYLASE"/>
    <property type="match status" value="1"/>
</dbReference>
<feature type="binding site" evidence="3">
    <location>
        <position position="6"/>
    </location>
    <ligand>
        <name>a divalent metal cation</name>
        <dbReference type="ChEBI" id="CHEBI:60240"/>
        <label>1</label>
    </ligand>
</feature>
<feature type="binding site" evidence="3">
    <location>
        <position position="96"/>
    </location>
    <ligand>
        <name>a divalent metal cation</name>
        <dbReference type="ChEBI" id="CHEBI:60240"/>
        <label>1</label>
    </ligand>
</feature>
<evidence type="ECO:0008006" key="6">
    <source>
        <dbReference type="Google" id="ProtNLM"/>
    </source>
</evidence>
<dbReference type="GO" id="GO:0046872">
    <property type="term" value="F:metal ion binding"/>
    <property type="evidence" value="ECO:0007669"/>
    <property type="project" value="UniProtKB-KW"/>
</dbReference>
<gene>
    <name evidence="4" type="ORF">A2982_03340</name>
</gene>
<reference evidence="4 5" key="1">
    <citation type="journal article" date="2016" name="Nat. Commun.">
        <title>Thousands of microbial genomes shed light on interconnected biogeochemical processes in an aquifer system.</title>
        <authorList>
            <person name="Anantharaman K."/>
            <person name="Brown C.T."/>
            <person name="Hug L.A."/>
            <person name="Sharon I."/>
            <person name="Castelle C.J."/>
            <person name="Probst A.J."/>
            <person name="Thomas B.C."/>
            <person name="Singh A."/>
            <person name="Wilkins M.J."/>
            <person name="Karaoz U."/>
            <person name="Brodie E.L."/>
            <person name="Williams K.H."/>
            <person name="Hubbard S.S."/>
            <person name="Banfield J.F."/>
        </authorList>
    </citation>
    <scope>NUCLEOTIDE SEQUENCE [LARGE SCALE GENOMIC DNA]</scope>
</reference>
<dbReference type="PROSITE" id="PS01091">
    <property type="entry name" value="TATD_3"/>
    <property type="match status" value="1"/>
</dbReference>
<name>A0A1F4V3P2_UNCKA</name>
<dbReference type="PIRSF" id="PIRSF005902">
    <property type="entry name" value="DNase_TatD"/>
    <property type="match status" value="1"/>
</dbReference>
<organism evidence="4 5">
    <name type="scientific">candidate division WWE3 bacterium RIFCSPLOWO2_01_FULL_39_13</name>
    <dbReference type="NCBI Taxonomy" id="1802624"/>
    <lineage>
        <taxon>Bacteria</taxon>
        <taxon>Katanobacteria</taxon>
    </lineage>
</organism>
<proteinExistence type="predicted"/>
<feature type="binding site" evidence="3">
    <location>
        <position position="163"/>
    </location>
    <ligand>
        <name>a divalent metal cation</name>
        <dbReference type="ChEBI" id="CHEBI:60240"/>
        <label>2</label>
    </ligand>
</feature>
<dbReference type="Pfam" id="PF01026">
    <property type="entry name" value="TatD_DNase"/>
    <property type="match status" value="1"/>
</dbReference>
<dbReference type="CDD" id="cd01310">
    <property type="entry name" value="TatD_DNAse"/>
    <property type="match status" value="1"/>
</dbReference>
<keyword evidence="2" id="KW-0378">Hydrolase</keyword>
<evidence type="ECO:0000256" key="2">
    <source>
        <dbReference type="ARBA" id="ARBA00022801"/>
    </source>
</evidence>
<dbReference type="FunFam" id="3.20.20.140:FF:000005">
    <property type="entry name" value="TatD family hydrolase"/>
    <property type="match status" value="1"/>
</dbReference>
<dbReference type="GO" id="GO:0016788">
    <property type="term" value="F:hydrolase activity, acting on ester bonds"/>
    <property type="evidence" value="ECO:0007669"/>
    <property type="project" value="InterPro"/>
</dbReference>
<protein>
    <recommendedName>
        <fullName evidence="6">Hydrolase TatD</fullName>
    </recommendedName>
</protein>
<feature type="binding site" evidence="3">
    <location>
        <position position="137"/>
    </location>
    <ligand>
        <name>a divalent metal cation</name>
        <dbReference type="ChEBI" id="CHEBI:60240"/>
        <label>2</label>
    </ligand>
</feature>
<feature type="binding site" evidence="3">
    <location>
        <position position="8"/>
    </location>
    <ligand>
        <name>a divalent metal cation</name>
        <dbReference type="ChEBI" id="CHEBI:60240"/>
        <label>1</label>
    </ligand>
</feature>
<dbReference type="InterPro" id="IPR018228">
    <property type="entry name" value="DNase_TatD-rel_CS"/>
</dbReference>
<dbReference type="InterPro" id="IPR001130">
    <property type="entry name" value="TatD-like"/>
</dbReference>